<dbReference type="Gene3D" id="1.20.144.10">
    <property type="entry name" value="Phosphatidic acid phosphatase type 2/haloperoxidase"/>
    <property type="match status" value="1"/>
</dbReference>
<evidence type="ECO:0000313" key="10">
    <source>
        <dbReference type="Proteomes" id="UP001500466"/>
    </source>
</evidence>
<keyword evidence="2" id="KW-1003">Cell membrane</keyword>
<dbReference type="PANTHER" id="PTHR14969:SF62">
    <property type="entry name" value="DECAPRENYLPHOSPHORYL-5-PHOSPHORIBOSE PHOSPHATASE RV3807C-RELATED"/>
    <property type="match status" value="1"/>
</dbReference>
<reference evidence="10" key="1">
    <citation type="journal article" date="2019" name="Int. J. Syst. Evol. Microbiol.">
        <title>The Global Catalogue of Microorganisms (GCM) 10K type strain sequencing project: providing services to taxonomists for standard genome sequencing and annotation.</title>
        <authorList>
            <consortium name="The Broad Institute Genomics Platform"/>
            <consortium name="The Broad Institute Genome Sequencing Center for Infectious Disease"/>
            <person name="Wu L."/>
            <person name="Ma J."/>
        </authorList>
    </citation>
    <scope>NUCLEOTIDE SEQUENCE [LARGE SCALE GENOMIC DNA]</scope>
    <source>
        <strain evidence="10">JCM 17986</strain>
    </source>
</reference>
<evidence type="ECO:0000313" key="9">
    <source>
        <dbReference type="EMBL" id="GAA4990265.1"/>
    </source>
</evidence>
<protein>
    <submittedName>
        <fullName evidence="9">Phosphatase PAP2 family protein</fullName>
    </submittedName>
</protein>
<evidence type="ECO:0000259" key="8">
    <source>
        <dbReference type="SMART" id="SM00014"/>
    </source>
</evidence>
<sequence length="202" mass="21264">MTDLAFSGADVDGGLYTRVTDLAAHAPGFVDRLVADWTDYGLAVFAVLMLGAWWYARGQSTGRMAQALLAPVVVVLVYAVNDVLKGLVQEQRPCQTLPGSSTIEACPGAGDWSFPSNHSVIAAAAATAVFLVHRALGWVAAVAALAMAASRVWVGVHYPHDVLVALLLGVAVAWPLTVAAGHAAPAVERLRASRWRVAVARR</sequence>
<evidence type="ECO:0000256" key="5">
    <source>
        <dbReference type="ARBA" id="ARBA00022989"/>
    </source>
</evidence>
<dbReference type="Proteomes" id="UP001500466">
    <property type="component" value="Unassembled WGS sequence"/>
</dbReference>
<evidence type="ECO:0000256" key="7">
    <source>
        <dbReference type="SAM" id="Phobius"/>
    </source>
</evidence>
<dbReference type="Pfam" id="PF01569">
    <property type="entry name" value="PAP2"/>
    <property type="match status" value="1"/>
</dbReference>
<proteinExistence type="predicted"/>
<gene>
    <name evidence="9" type="ORF">GCM10023205_71960</name>
</gene>
<feature type="transmembrane region" description="Helical" evidence="7">
    <location>
        <begin position="37"/>
        <end position="56"/>
    </location>
</feature>
<feature type="transmembrane region" description="Helical" evidence="7">
    <location>
        <begin position="135"/>
        <end position="156"/>
    </location>
</feature>
<evidence type="ECO:0000256" key="1">
    <source>
        <dbReference type="ARBA" id="ARBA00004651"/>
    </source>
</evidence>
<comment type="subcellular location">
    <subcellularLocation>
        <location evidence="1">Cell membrane</location>
        <topology evidence="1">Multi-pass membrane protein</topology>
    </subcellularLocation>
</comment>
<evidence type="ECO:0000256" key="6">
    <source>
        <dbReference type="ARBA" id="ARBA00023136"/>
    </source>
</evidence>
<feature type="domain" description="Phosphatidic acid phosphatase type 2/haloperoxidase" evidence="8">
    <location>
        <begin position="67"/>
        <end position="177"/>
    </location>
</feature>
<evidence type="ECO:0000256" key="3">
    <source>
        <dbReference type="ARBA" id="ARBA00022692"/>
    </source>
</evidence>
<dbReference type="SMART" id="SM00014">
    <property type="entry name" value="acidPPc"/>
    <property type="match status" value="1"/>
</dbReference>
<keyword evidence="10" id="KW-1185">Reference proteome</keyword>
<keyword evidence="5 7" id="KW-1133">Transmembrane helix</keyword>
<dbReference type="RefSeq" id="WP_345680023.1">
    <property type="nucleotide sequence ID" value="NZ_BAABHS010000039.1"/>
</dbReference>
<name>A0ABP9I838_9ACTN</name>
<dbReference type="PANTHER" id="PTHR14969">
    <property type="entry name" value="SPHINGOSINE-1-PHOSPHATE PHOSPHOHYDROLASE"/>
    <property type="match status" value="1"/>
</dbReference>
<organism evidence="9 10">
    <name type="scientific">Yinghuangia aomiensis</name>
    <dbReference type="NCBI Taxonomy" id="676205"/>
    <lineage>
        <taxon>Bacteria</taxon>
        <taxon>Bacillati</taxon>
        <taxon>Actinomycetota</taxon>
        <taxon>Actinomycetes</taxon>
        <taxon>Kitasatosporales</taxon>
        <taxon>Streptomycetaceae</taxon>
        <taxon>Yinghuangia</taxon>
    </lineage>
</organism>
<comment type="caution">
    <text evidence="9">The sequence shown here is derived from an EMBL/GenBank/DDBJ whole genome shotgun (WGS) entry which is preliminary data.</text>
</comment>
<accession>A0ABP9I838</accession>
<dbReference type="SUPFAM" id="SSF48317">
    <property type="entry name" value="Acid phosphatase/Vanadium-dependent haloperoxidase"/>
    <property type="match status" value="1"/>
</dbReference>
<dbReference type="InterPro" id="IPR000326">
    <property type="entry name" value="PAP2/HPO"/>
</dbReference>
<feature type="transmembrane region" description="Helical" evidence="7">
    <location>
        <begin position="162"/>
        <end position="184"/>
    </location>
</feature>
<keyword evidence="4" id="KW-0378">Hydrolase</keyword>
<evidence type="ECO:0000256" key="4">
    <source>
        <dbReference type="ARBA" id="ARBA00022801"/>
    </source>
</evidence>
<dbReference type="EMBL" id="BAABHS010000039">
    <property type="protein sequence ID" value="GAA4990265.1"/>
    <property type="molecule type" value="Genomic_DNA"/>
</dbReference>
<keyword evidence="6 7" id="KW-0472">Membrane</keyword>
<evidence type="ECO:0000256" key="2">
    <source>
        <dbReference type="ARBA" id="ARBA00022475"/>
    </source>
</evidence>
<dbReference type="InterPro" id="IPR036938">
    <property type="entry name" value="PAP2/HPO_sf"/>
</dbReference>
<keyword evidence="3 7" id="KW-0812">Transmembrane</keyword>